<dbReference type="GeneID" id="116179075"/>
<comment type="subcellular location">
    <subcellularLocation>
        <location evidence="1">Secreted</location>
    </subcellularLocation>
</comment>
<dbReference type="PANTHER" id="PTHR39957:SF1">
    <property type="entry name" value="AT09846P1-RELATED"/>
    <property type="match status" value="1"/>
</dbReference>
<feature type="domain" description="Single" evidence="4">
    <location>
        <begin position="39"/>
        <end position="104"/>
    </location>
</feature>
<dbReference type="Pfam" id="PF15430">
    <property type="entry name" value="SVWC"/>
    <property type="match status" value="1"/>
</dbReference>
<accession>A0A1Y1L185</accession>
<dbReference type="InterPro" id="IPR029277">
    <property type="entry name" value="SVWC_dom"/>
</dbReference>
<dbReference type="RefSeq" id="XP_031354643.1">
    <property type="nucleotide sequence ID" value="XM_031498783.1"/>
</dbReference>
<keyword evidence="3" id="KW-0732">Signal</keyword>
<dbReference type="EMBL" id="GEZM01071583">
    <property type="protein sequence ID" value="JAV65705.1"/>
    <property type="molecule type" value="Transcribed_RNA"/>
</dbReference>
<dbReference type="InterPro" id="IPR053308">
    <property type="entry name" value="Vago-like"/>
</dbReference>
<evidence type="ECO:0000256" key="1">
    <source>
        <dbReference type="ARBA" id="ARBA00004613"/>
    </source>
</evidence>
<name>A0A1Y1L185_PHOPY</name>
<reference evidence="5" key="1">
    <citation type="journal article" date="2016" name="Sci. Rep.">
        <title>Molecular characterization of firefly nuptial gifts: a multi-omics approach sheds light on postcopulatory sexual selection.</title>
        <authorList>
            <person name="Al-Wathiqui N."/>
            <person name="Fallon T.R."/>
            <person name="South A."/>
            <person name="Weng J.K."/>
            <person name="Lewis S.M."/>
        </authorList>
    </citation>
    <scope>NUCLEOTIDE SEQUENCE</scope>
</reference>
<dbReference type="GO" id="GO:0005576">
    <property type="term" value="C:extracellular region"/>
    <property type="evidence" value="ECO:0007669"/>
    <property type="project" value="UniProtKB-SubCell"/>
</dbReference>
<evidence type="ECO:0000259" key="4">
    <source>
        <dbReference type="SMART" id="SM01318"/>
    </source>
</evidence>
<keyword evidence="2" id="KW-0964">Secreted</keyword>
<evidence type="ECO:0000313" key="5">
    <source>
        <dbReference type="EMBL" id="JAV65705.1"/>
    </source>
</evidence>
<dbReference type="AlphaFoldDB" id="A0A1Y1L185"/>
<dbReference type="PANTHER" id="PTHR39957">
    <property type="entry name" value="AT09846P1-RELATED"/>
    <property type="match status" value="1"/>
</dbReference>
<organism evidence="5">
    <name type="scientific">Photinus pyralis</name>
    <name type="common">Common eastern firefly</name>
    <name type="synonym">Lampyris pyralis</name>
    <dbReference type="NCBI Taxonomy" id="7054"/>
    <lineage>
        <taxon>Eukaryota</taxon>
        <taxon>Metazoa</taxon>
        <taxon>Ecdysozoa</taxon>
        <taxon>Arthropoda</taxon>
        <taxon>Hexapoda</taxon>
        <taxon>Insecta</taxon>
        <taxon>Pterygota</taxon>
        <taxon>Neoptera</taxon>
        <taxon>Endopterygota</taxon>
        <taxon>Coleoptera</taxon>
        <taxon>Polyphaga</taxon>
        <taxon>Elateriformia</taxon>
        <taxon>Elateroidea</taxon>
        <taxon>Lampyridae</taxon>
        <taxon>Lampyrinae</taxon>
        <taxon>Photinus</taxon>
    </lineage>
</organism>
<evidence type="ECO:0000256" key="3">
    <source>
        <dbReference type="SAM" id="SignalP"/>
    </source>
</evidence>
<dbReference type="OrthoDB" id="7390288at2759"/>
<sequence>MKRMKSLLVLLFISGTICFAHGWTETIPVDMDPDQPNVCVYEPAGKLRVGETKPLLPTRCACAACSHQLITLVGCEAVAAAPPCVVQPEDLTKPYPLCCPLVSCP</sequence>
<feature type="signal peptide" evidence="3">
    <location>
        <begin position="1"/>
        <end position="22"/>
    </location>
</feature>
<proteinExistence type="predicted"/>
<dbReference type="KEGG" id="ppyr:116179075"/>
<evidence type="ECO:0000256" key="2">
    <source>
        <dbReference type="ARBA" id="ARBA00022525"/>
    </source>
</evidence>
<feature type="chain" id="PRO_5013163757" description="Single domain-containing protein" evidence="3">
    <location>
        <begin position="23"/>
        <end position="105"/>
    </location>
</feature>
<dbReference type="SMART" id="SM01318">
    <property type="entry name" value="SVWC"/>
    <property type="match status" value="1"/>
</dbReference>
<protein>
    <recommendedName>
        <fullName evidence="4">Single domain-containing protein</fullName>
    </recommendedName>
</protein>